<reference evidence="3" key="1">
    <citation type="journal article" date="2019" name="bioRxiv">
        <title>Genomics, evolutionary history and diagnostics of the Alternaria alternata species group including apple and Asian pear pathotypes.</title>
        <authorList>
            <person name="Armitage A.D."/>
            <person name="Cockerton H.M."/>
            <person name="Sreenivasaprasad S."/>
            <person name="Woodhall J.W."/>
            <person name="Lane C.R."/>
            <person name="Harrison R.J."/>
            <person name="Clarkson J.P."/>
        </authorList>
    </citation>
    <scope>NUCLEOTIDE SEQUENCE [LARGE SCALE GENOMIC DNA]</scope>
    <source>
        <strain evidence="3">FERA 635</strain>
    </source>
</reference>
<name>A0ABY0FUT8_9PLEO</name>
<sequence length="50" mass="5780">MFPQLEAFRNKLNQLRLSTSQTADNPHSSALEEVEQESEVEFQVEGVREM</sequence>
<gene>
    <name evidence="2" type="ORF">AA0119_g12144</name>
</gene>
<keyword evidence="3" id="KW-1185">Reference proteome</keyword>
<evidence type="ECO:0000313" key="3">
    <source>
        <dbReference type="Proteomes" id="UP000293195"/>
    </source>
</evidence>
<evidence type="ECO:0000256" key="1">
    <source>
        <dbReference type="SAM" id="MobiDB-lite"/>
    </source>
</evidence>
<feature type="compositionally biased region" description="Acidic residues" evidence="1">
    <location>
        <begin position="32"/>
        <end position="42"/>
    </location>
</feature>
<accession>A0ABY0FUT8</accession>
<dbReference type="Proteomes" id="UP000293195">
    <property type="component" value="Unassembled WGS sequence"/>
</dbReference>
<feature type="compositionally biased region" description="Polar residues" evidence="1">
    <location>
        <begin position="19"/>
        <end position="28"/>
    </location>
</feature>
<feature type="region of interest" description="Disordered" evidence="1">
    <location>
        <begin position="19"/>
        <end position="50"/>
    </location>
</feature>
<dbReference type="EMBL" id="PDXF01000107">
    <property type="protein sequence ID" value="RYN88147.1"/>
    <property type="molecule type" value="Genomic_DNA"/>
</dbReference>
<comment type="caution">
    <text evidence="2">The sequence shown here is derived from an EMBL/GenBank/DDBJ whole genome shotgun (WGS) entry which is preliminary data.</text>
</comment>
<protein>
    <submittedName>
        <fullName evidence="2">Uncharacterized protein</fullName>
    </submittedName>
</protein>
<organism evidence="2 3">
    <name type="scientific">Alternaria tenuissima</name>
    <dbReference type="NCBI Taxonomy" id="119927"/>
    <lineage>
        <taxon>Eukaryota</taxon>
        <taxon>Fungi</taxon>
        <taxon>Dikarya</taxon>
        <taxon>Ascomycota</taxon>
        <taxon>Pezizomycotina</taxon>
        <taxon>Dothideomycetes</taxon>
        <taxon>Pleosporomycetidae</taxon>
        <taxon>Pleosporales</taxon>
        <taxon>Pleosporineae</taxon>
        <taxon>Pleosporaceae</taxon>
        <taxon>Alternaria</taxon>
        <taxon>Alternaria sect. Alternaria</taxon>
        <taxon>Alternaria alternata complex</taxon>
    </lineage>
</organism>
<evidence type="ECO:0000313" key="2">
    <source>
        <dbReference type="EMBL" id="RYN88147.1"/>
    </source>
</evidence>
<proteinExistence type="predicted"/>